<evidence type="ECO:0000313" key="2">
    <source>
        <dbReference type="Proteomes" id="UP000515512"/>
    </source>
</evidence>
<proteinExistence type="predicted"/>
<sequence>MVRAEWPQLPAEARAEFDRLLQEGRRIEAVKAVRDAAEPEVRPSIHWAMDALVYRAKVLGLDGF</sequence>
<evidence type="ECO:0000313" key="1">
    <source>
        <dbReference type="EMBL" id="QLY30711.1"/>
    </source>
</evidence>
<dbReference type="RefSeq" id="WP_181581909.1">
    <property type="nucleotide sequence ID" value="NZ_CP059399.1"/>
</dbReference>
<accession>A0A7D6VAY5</accession>
<gene>
    <name evidence="1" type="ORF">H0264_37415</name>
</gene>
<protein>
    <submittedName>
        <fullName evidence="1">Uncharacterized protein</fullName>
    </submittedName>
</protein>
<dbReference type="KEGG" id="nhu:H0264_37415"/>
<dbReference type="Proteomes" id="UP000515512">
    <property type="component" value="Chromosome"/>
</dbReference>
<dbReference type="EMBL" id="CP059399">
    <property type="protein sequence ID" value="QLY30711.1"/>
    <property type="molecule type" value="Genomic_DNA"/>
</dbReference>
<organism evidence="1 2">
    <name type="scientific">Nocardia huaxiensis</name>
    <dbReference type="NCBI Taxonomy" id="2755382"/>
    <lineage>
        <taxon>Bacteria</taxon>
        <taxon>Bacillati</taxon>
        <taxon>Actinomycetota</taxon>
        <taxon>Actinomycetes</taxon>
        <taxon>Mycobacteriales</taxon>
        <taxon>Nocardiaceae</taxon>
        <taxon>Nocardia</taxon>
    </lineage>
</organism>
<dbReference type="AlphaFoldDB" id="A0A7D6VAY5"/>
<reference evidence="1 2" key="1">
    <citation type="submission" date="2020-07" db="EMBL/GenBank/DDBJ databases">
        <authorList>
            <person name="Zhuang K."/>
            <person name="Ran Y."/>
        </authorList>
    </citation>
    <scope>NUCLEOTIDE SEQUENCE [LARGE SCALE GENOMIC DNA]</scope>
    <source>
        <strain evidence="1 2">WCH-YHL-001</strain>
    </source>
</reference>
<keyword evidence="2" id="KW-1185">Reference proteome</keyword>
<name>A0A7D6VAY5_9NOCA</name>